<protein>
    <submittedName>
        <fullName evidence="1">Uncharacterized protein</fullName>
    </submittedName>
</protein>
<reference evidence="1" key="1">
    <citation type="submission" date="2023-04" db="EMBL/GenBank/DDBJ databases">
        <title>Black Yeasts Isolated from many extreme environments.</title>
        <authorList>
            <person name="Coleine C."/>
            <person name="Stajich J.E."/>
            <person name="Selbmann L."/>
        </authorList>
    </citation>
    <scope>NUCLEOTIDE SEQUENCE</scope>
    <source>
        <strain evidence="1">CCFEE 5312</strain>
    </source>
</reference>
<dbReference type="EMBL" id="JAWDJX010000062">
    <property type="protein sequence ID" value="KAK3047438.1"/>
    <property type="molecule type" value="Genomic_DNA"/>
</dbReference>
<comment type="caution">
    <text evidence="1">The sequence shown here is derived from an EMBL/GenBank/DDBJ whole genome shotgun (WGS) entry which is preliminary data.</text>
</comment>
<sequence length="129" mass="14690">MPLVKDWLSTIGKSAHHIEEVTIQIFWWCYVRLTVKIREGLPTFDVTNVIQQENVGRATWLQYEAGAQELASGLSQCAFSRSRRLKGRSPGLAPHEWIATLERLGSCIRAIKNDKVEERRRQLEAQGSA</sequence>
<dbReference type="Proteomes" id="UP001271007">
    <property type="component" value="Unassembled WGS sequence"/>
</dbReference>
<evidence type="ECO:0000313" key="1">
    <source>
        <dbReference type="EMBL" id="KAK3047438.1"/>
    </source>
</evidence>
<accession>A0AAJ0G4M9</accession>
<name>A0AAJ0G4M9_9PEZI</name>
<keyword evidence="2" id="KW-1185">Reference proteome</keyword>
<evidence type="ECO:0000313" key="2">
    <source>
        <dbReference type="Proteomes" id="UP001271007"/>
    </source>
</evidence>
<proteinExistence type="predicted"/>
<dbReference type="AlphaFoldDB" id="A0AAJ0G4M9"/>
<gene>
    <name evidence="1" type="ORF">LTR09_011186</name>
</gene>
<organism evidence="1 2">
    <name type="scientific">Extremus antarcticus</name>
    <dbReference type="NCBI Taxonomy" id="702011"/>
    <lineage>
        <taxon>Eukaryota</taxon>
        <taxon>Fungi</taxon>
        <taxon>Dikarya</taxon>
        <taxon>Ascomycota</taxon>
        <taxon>Pezizomycotina</taxon>
        <taxon>Dothideomycetes</taxon>
        <taxon>Dothideomycetidae</taxon>
        <taxon>Mycosphaerellales</taxon>
        <taxon>Extremaceae</taxon>
        <taxon>Extremus</taxon>
    </lineage>
</organism>